<evidence type="ECO:0000313" key="1">
    <source>
        <dbReference type="Proteomes" id="UP000887576"/>
    </source>
</evidence>
<dbReference type="Proteomes" id="UP000887576">
    <property type="component" value="Unplaced"/>
</dbReference>
<proteinExistence type="predicted"/>
<sequence length="127" mass="15315">MSDQTSKKSAFKILDASNHVSFAVKMEQALENIQDRSIERILSNKSQVYIEEEIRRSRILLRKSQKDNEADEAIRKFQMEREEFRRNQEKLRAEREMMRVERESLRSEKLRLETALLRRQLDSQDSR</sequence>
<name>A0AC34PXR1_9BILA</name>
<dbReference type="WBParaSite" id="JU765_v2.g11011.t1">
    <property type="protein sequence ID" value="JU765_v2.g11011.t1"/>
    <property type="gene ID" value="JU765_v2.g11011"/>
</dbReference>
<reference evidence="2" key="1">
    <citation type="submission" date="2022-11" db="UniProtKB">
        <authorList>
            <consortium name="WormBaseParasite"/>
        </authorList>
    </citation>
    <scope>IDENTIFICATION</scope>
</reference>
<accession>A0AC34PXR1</accession>
<evidence type="ECO:0000313" key="2">
    <source>
        <dbReference type="WBParaSite" id="JU765_v2.g11011.t1"/>
    </source>
</evidence>
<protein>
    <submittedName>
        <fullName evidence="2">Uncharacterized protein</fullName>
    </submittedName>
</protein>
<organism evidence="1 2">
    <name type="scientific">Panagrolaimus sp. JU765</name>
    <dbReference type="NCBI Taxonomy" id="591449"/>
    <lineage>
        <taxon>Eukaryota</taxon>
        <taxon>Metazoa</taxon>
        <taxon>Ecdysozoa</taxon>
        <taxon>Nematoda</taxon>
        <taxon>Chromadorea</taxon>
        <taxon>Rhabditida</taxon>
        <taxon>Tylenchina</taxon>
        <taxon>Panagrolaimomorpha</taxon>
        <taxon>Panagrolaimoidea</taxon>
        <taxon>Panagrolaimidae</taxon>
        <taxon>Panagrolaimus</taxon>
    </lineage>
</organism>